<evidence type="ECO:0000256" key="6">
    <source>
        <dbReference type="ARBA" id="ARBA00022989"/>
    </source>
</evidence>
<keyword evidence="9 10" id="KW-0807">Transducer</keyword>
<evidence type="ECO:0000256" key="9">
    <source>
        <dbReference type="ARBA" id="ARBA00023224"/>
    </source>
</evidence>
<keyword evidence="5 10" id="KW-0552">Olfaction</keyword>
<proteinExistence type="inferred from homology"/>
<dbReference type="Proteomes" id="UP001154114">
    <property type="component" value="Chromosome 8"/>
</dbReference>
<keyword evidence="8 10" id="KW-0675">Receptor</keyword>
<comment type="similarity">
    <text evidence="10">Belongs to the insect chemoreceptor superfamily. Heteromeric odorant receptor channel (TC 1.A.69) family.</text>
</comment>
<dbReference type="AlphaFoldDB" id="A0A9N8PZU3"/>
<sequence>MVDRDIQGDIFIYKLILLKCSEPRDIGILELRLLPREKVRHSTNLMVDTLFILLTTLNTLGKQVAFNLRSRRIDDVINIINGPYFAATKAYHVEVLKENAVVMSRLLTFYHVAIFTCGCMWTVFPIVNRALGEEVQFTGYFPFDTMKSPARNRISLGASALNFRHDKHEIVKYVVVTLNQNTIIYDFLSDAATIYTKIQIRMLRYNMEHLVDFGDTRKMNAPVNKTAYQFTYKDEENEKVELQERFAKEIESIFSEAMVVQFFVMAWVICMTTYKIVGSDFVNQSIYYCDWLCLSPRFRRQLLIMMQCCFQPISPRTAYVIPMSLETYIAHRIFESAALSSSVRCVRRDSRGLRQTIREPESAKPASSVLRTTACGIPFINTRVRERRESCSRLAACSQGWSHAARGPQACARADDIHGRGGAPPRLACATRARPRPPAPARAPPRPPRRLCECRDHTNTPDTCCYRHSLKLHDSPKFVYKLPNKPT</sequence>
<evidence type="ECO:0000256" key="5">
    <source>
        <dbReference type="ARBA" id="ARBA00022725"/>
    </source>
</evidence>
<dbReference type="PANTHER" id="PTHR21137:SF35">
    <property type="entry name" value="ODORANT RECEPTOR 19A-RELATED"/>
    <property type="match status" value="1"/>
</dbReference>
<keyword evidence="6" id="KW-1133">Transmembrane helix</keyword>
<evidence type="ECO:0000313" key="13">
    <source>
        <dbReference type="EMBL" id="CAD0198438.1"/>
    </source>
</evidence>
<keyword evidence="2" id="KW-1003">Cell membrane</keyword>
<evidence type="ECO:0000256" key="1">
    <source>
        <dbReference type="ARBA" id="ARBA00004651"/>
    </source>
</evidence>
<dbReference type="GO" id="GO:0005886">
    <property type="term" value="C:plasma membrane"/>
    <property type="evidence" value="ECO:0007669"/>
    <property type="project" value="UniProtKB-SubCell"/>
</dbReference>
<keyword evidence="11" id="KW-0175">Coiled coil</keyword>
<dbReference type="OrthoDB" id="6725171at2759"/>
<accession>A0A9N8PZU3</accession>
<evidence type="ECO:0000256" key="3">
    <source>
        <dbReference type="ARBA" id="ARBA00022606"/>
    </source>
</evidence>
<evidence type="ECO:0000256" key="7">
    <source>
        <dbReference type="ARBA" id="ARBA00023136"/>
    </source>
</evidence>
<feature type="coiled-coil region" evidence="11">
    <location>
        <begin position="225"/>
        <end position="252"/>
    </location>
</feature>
<dbReference type="GO" id="GO:0007165">
    <property type="term" value="P:signal transduction"/>
    <property type="evidence" value="ECO:0007669"/>
    <property type="project" value="UniProtKB-KW"/>
</dbReference>
<dbReference type="PANTHER" id="PTHR21137">
    <property type="entry name" value="ODORANT RECEPTOR"/>
    <property type="match status" value="1"/>
</dbReference>
<dbReference type="GO" id="GO:0004984">
    <property type="term" value="F:olfactory receptor activity"/>
    <property type="evidence" value="ECO:0007669"/>
    <property type="project" value="InterPro"/>
</dbReference>
<evidence type="ECO:0000256" key="8">
    <source>
        <dbReference type="ARBA" id="ARBA00023170"/>
    </source>
</evidence>
<dbReference type="EMBL" id="LR824011">
    <property type="protein sequence ID" value="CAD0198438.1"/>
    <property type="molecule type" value="Genomic_DNA"/>
</dbReference>
<organism evidence="13 14">
    <name type="scientific">Chrysodeixis includens</name>
    <name type="common">Soybean looper</name>
    <name type="synonym">Pseudoplusia includens</name>
    <dbReference type="NCBI Taxonomy" id="689277"/>
    <lineage>
        <taxon>Eukaryota</taxon>
        <taxon>Metazoa</taxon>
        <taxon>Ecdysozoa</taxon>
        <taxon>Arthropoda</taxon>
        <taxon>Hexapoda</taxon>
        <taxon>Insecta</taxon>
        <taxon>Pterygota</taxon>
        <taxon>Neoptera</taxon>
        <taxon>Endopterygota</taxon>
        <taxon>Lepidoptera</taxon>
        <taxon>Glossata</taxon>
        <taxon>Ditrysia</taxon>
        <taxon>Noctuoidea</taxon>
        <taxon>Noctuidae</taxon>
        <taxon>Plusiinae</taxon>
        <taxon>Chrysodeixis</taxon>
    </lineage>
</organism>
<keyword evidence="14" id="KW-1185">Reference proteome</keyword>
<comment type="subcellular location">
    <subcellularLocation>
        <location evidence="1 10">Cell membrane</location>
        <topology evidence="1 10">Multi-pass membrane protein</topology>
    </subcellularLocation>
</comment>
<dbReference type="InterPro" id="IPR004117">
    <property type="entry name" value="7tm6_olfct_rcpt"/>
</dbReference>
<evidence type="ECO:0000256" key="4">
    <source>
        <dbReference type="ARBA" id="ARBA00022692"/>
    </source>
</evidence>
<evidence type="ECO:0000313" key="14">
    <source>
        <dbReference type="Proteomes" id="UP001154114"/>
    </source>
</evidence>
<evidence type="ECO:0000256" key="12">
    <source>
        <dbReference type="SAM" id="MobiDB-lite"/>
    </source>
</evidence>
<name>A0A9N8PZU3_CHRIL</name>
<dbReference type="GO" id="GO:0005549">
    <property type="term" value="F:odorant binding"/>
    <property type="evidence" value="ECO:0007669"/>
    <property type="project" value="InterPro"/>
</dbReference>
<gene>
    <name evidence="13" type="ORF">CINC_LOCUS12711</name>
</gene>
<evidence type="ECO:0000256" key="2">
    <source>
        <dbReference type="ARBA" id="ARBA00022475"/>
    </source>
</evidence>
<protein>
    <recommendedName>
        <fullName evidence="10">Odorant receptor</fullName>
    </recommendedName>
</protein>
<feature type="region of interest" description="Disordered" evidence="12">
    <location>
        <begin position="428"/>
        <end position="451"/>
    </location>
</feature>
<keyword evidence="4" id="KW-0812">Transmembrane</keyword>
<keyword evidence="3 10" id="KW-0716">Sensory transduction</keyword>
<keyword evidence="7" id="KW-0472">Membrane</keyword>
<reference evidence="13" key="1">
    <citation type="submission" date="2021-12" db="EMBL/GenBank/DDBJ databases">
        <authorList>
            <person name="King R."/>
        </authorList>
    </citation>
    <scope>NUCLEOTIDE SEQUENCE</scope>
</reference>
<feature type="compositionally biased region" description="Pro residues" evidence="12">
    <location>
        <begin position="436"/>
        <end position="446"/>
    </location>
</feature>
<dbReference type="Pfam" id="PF02949">
    <property type="entry name" value="7tm_6"/>
    <property type="match status" value="2"/>
</dbReference>
<evidence type="ECO:0000256" key="11">
    <source>
        <dbReference type="SAM" id="Coils"/>
    </source>
</evidence>
<evidence type="ECO:0000256" key="10">
    <source>
        <dbReference type="RuleBase" id="RU351113"/>
    </source>
</evidence>